<dbReference type="AlphaFoldDB" id="A0A836MQU0"/>
<gene>
    <name evidence="1" type="ORF">SALWKB29_1338</name>
</gene>
<evidence type="ECO:0000313" key="2">
    <source>
        <dbReference type="Proteomes" id="UP000027170"/>
    </source>
</evidence>
<sequence length="42" mass="5021">MLTEFNRPYHACKHCRYNYCAFLKPASGKFAMNYLHNNQYSS</sequence>
<protein>
    <submittedName>
        <fullName evidence="1">Uncharacterized protein</fullName>
    </submittedName>
</protein>
<evidence type="ECO:0000313" key="1">
    <source>
        <dbReference type="EMBL" id="KDN14548.1"/>
    </source>
</evidence>
<keyword evidence="2" id="KW-1185">Reference proteome</keyword>
<dbReference type="Proteomes" id="UP000027170">
    <property type="component" value="Unassembled WGS sequence"/>
</dbReference>
<accession>A0A836MQU0</accession>
<name>A0A836MQU0_9NEIS</name>
<proteinExistence type="predicted"/>
<reference evidence="1 2" key="1">
    <citation type="submission" date="2014-03" db="EMBL/GenBank/DDBJ databases">
        <title>The genomes of two eusocial bee gut symbionts.</title>
        <authorList>
            <person name="Kwong W.K."/>
            <person name="Engel P."/>
            <person name="Koch H."/>
            <person name="Moran N.A."/>
        </authorList>
    </citation>
    <scope>NUCLEOTIDE SEQUENCE [LARGE SCALE GENOMIC DNA]</scope>
    <source>
        <strain evidence="2">wkB29</strain>
    </source>
</reference>
<dbReference type="EMBL" id="JFZV01000006">
    <property type="protein sequence ID" value="KDN14548.1"/>
    <property type="molecule type" value="Genomic_DNA"/>
</dbReference>
<comment type="caution">
    <text evidence="1">The sequence shown here is derived from an EMBL/GenBank/DDBJ whole genome shotgun (WGS) entry which is preliminary data.</text>
</comment>
<organism evidence="1 2">
    <name type="scientific">Snodgrassella communis</name>
    <dbReference type="NCBI Taxonomy" id="2946699"/>
    <lineage>
        <taxon>Bacteria</taxon>
        <taxon>Pseudomonadati</taxon>
        <taxon>Pseudomonadota</taxon>
        <taxon>Betaproteobacteria</taxon>
        <taxon>Neisseriales</taxon>
        <taxon>Neisseriaceae</taxon>
        <taxon>Snodgrassella</taxon>
    </lineage>
</organism>